<sequence>MLEPGPGHPITIAPVPGRVVVRYAGTAVLSTRDALELRESSYPPVLYLPREDAEMGYFEPSEKRTRCPYKGEASYFSLRAGGAHAPDAVWSYEAPYPAVAEIAGRLAFYSDRVTIEIAPE</sequence>
<dbReference type="InterPro" id="IPR007361">
    <property type="entry name" value="DUF427"/>
</dbReference>
<proteinExistence type="predicted"/>
<dbReference type="PANTHER" id="PTHR34310">
    <property type="entry name" value="DUF427 DOMAIN PROTEIN (AFU_ORTHOLOGUE AFUA_3G02220)"/>
    <property type="match status" value="1"/>
</dbReference>
<dbReference type="RefSeq" id="WP_128779283.1">
    <property type="nucleotide sequence ID" value="NZ_RYFI01000027.1"/>
</dbReference>
<dbReference type="InterPro" id="IPR038694">
    <property type="entry name" value="DUF427_sf"/>
</dbReference>
<name>A0A4Q0M5F4_9HYPH</name>
<dbReference type="AlphaFoldDB" id="A0A4Q0M5F4"/>
<dbReference type="OrthoDB" id="9815163at2"/>
<organism evidence="2 3">
    <name type="scientific">Hansschlegelia zhihuaiae</name>
    <dbReference type="NCBI Taxonomy" id="405005"/>
    <lineage>
        <taxon>Bacteria</taxon>
        <taxon>Pseudomonadati</taxon>
        <taxon>Pseudomonadota</taxon>
        <taxon>Alphaproteobacteria</taxon>
        <taxon>Hyphomicrobiales</taxon>
        <taxon>Methylopilaceae</taxon>
        <taxon>Hansschlegelia</taxon>
    </lineage>
</organism>
<dbReference type="EMBL" id="RYFI01000027">
    <property type="protein sequence ID" value="RXF68248.1"/>
    <property type="molecule type" value="Genomic_DNA"/>
</dbReference>
<reference evidence="2 3" key="1">
    <citation type="submission" date="2018-12" db="EMBL/GenBank/DDBJ databases">
        <title>bacterium Hansschlegelia zhihuaiae S113.</title>
        <authorList>
            <person name="He J."/>
        </authorList>
    </citation>
    <scope>NUCLEOTIDE SEQUENCE [LARGE SCALE GENOMIC DNA]</scope>
    <source>
        <strain evidence="2 3">S 113</strain>
    </source>
</reference>
<dbReference type="Pfam" id="PF04248">
    <property type="entry name" value="NTP_transf_9"/>
    <property type="match status" value="1"/>
</dbReference>
<evidence type="ECO:0000313" key="3">
    <source>
        <dbReference type="Proteomes" id="UP000289708"/>
    </source>
</evidence>
<dbReference type="Gene3D" id="2.170.150.40">
    <property type="entry name" value="Domain of unknown function (DUF427)"/>
    <property type="match status" value="1"/>
</dbReference>
<accession>A0A4Q0M5F4</accession>
<evidence type="ECO:0000313" key="2">
    <source>
        <dbReference type="EMBL" id="RXF68248.1"/>
    </source>
</evidence>
<evidence type="ECO:0000259" key="1">
    <source>
        <dbReference type="Pfam" id="PF04248"/>
    </source>
</evidence>
<comment type="caution">
    <text evidence="2">The sequence shown here is derived from an EMBL/GenBank/DDBJ whole genome shotgun (WGS) entry which is preliminary data.</text>
</comment>
<feature type="domain" description="DUF427" evidence="1">
    <location>
        <begin position="19"/>
        <end position="110"/>
    </location>
</feature>
<protein>
    <submittedName>
        <fullName evidence="2">DUF427 domain-containing protein</fullName>
    </submittedName>
</protein>
<gene>
    <name evidence="2" type="ORF">EK403_20340</name>
</gene>
<keyword evidence="3" id="KW-1185">Reference proteome</keyword>
<dbReference type="Proteomes" id="UP000289708">
    <property type="component" value="Unassembled WGS sequence"/>
</dbReference>
<dbReference type="PANTHER" id="PTHR34310:SF9">
    <property type="entry name" value="BLR5716 PROTEIN"/>
    <property type="match status" value="1"/>
</dbReference>